<protein>
    <submittedName>
        <fullName evidence="1">Guanine nucleotide-binding protein subunit beta</fullName>
    </submittedName>
</protein>
<proteinExistence type="predicted"/>
<dbReference type="AlphaFoldDB" id="A0AAW2V370"/>
<evidence type="ECO:0000313" key="1">
    <source>
        <dbReference type="EMBL" id="KAL0422746.1"/>
    </source>
</evidence>
<organism evidence="1">
    <name type="scientific">Sesamum latifolium</name>
    <dbReference type="NCBI Taxonomy" id="2727402"/>
    <lineage>
        <taxon>Eukaryota</taxon>
        <taxon>Viridiplantae</taxon>
        <taxon>Streptophyta</taxon>
        <taxon>Embryophyta</taxon>
        <taxon>Tracheophyta</taxon>
        <taxon>Spermatophyta</taxon>
        <taxon>Magnoliopsida</taxon>
        <taxon>eudicotyledons</taxon>
        <taxon>Gunneridae</taxon>
        <taxon>Pentapetalae</taxon>
        <taxon>asterids</taxon>
        <taxon>lamiids</taxon>
        <taxon>Lamiales</taxon>
        <taxon>Pedaliaceae</taxon>
        <taxon>Sesamum</taxon>
    </lineage>
</organism>
<reference evidence="1" key="1">
    <citation type="submission" date="2020-06" db="EMBL/GenBank/DDBJ databases">
        <authorList>
            <person name="Li T."/>
            <person name="Hu X."/>
            <person name="Zhang T."/>
            <person name="Song X."/>
            <person name="Zhang H."/>
            <person name="Dai N."/>
            <person name="Sheng W."/>
            <person name="Hou X."/>
            <person name="Wei L."/>
        </authorList>
    </citation>
    <scope>NUCLEOTIDE SEQUENCE</scope>
    <source>
        <strain evidence="1">KEN1</strain>
        <tissue evidence="1">Leaf</tissue>
    </source>
</reference>
<accession>A0AAW2V370</accession>
<name>A0AAW2V370_9LAMI</name>
<dbReference type="EMBL" id="JACGWN010000011">
    <property type="protein sequence ID" value="KAL0422746.1"/>
    <property type="molecule type" value="Genomic_DNA"/>
</dbReference>
<reference evidence="1" key="2">
    <citation type="journal article" date="2024" name="Plant">
        <title>Genomic evolution and insights into agronomic trait innovations of Sesamum species.</title>
        <authorList>
            <person name="Miao H."/>
            <person name="Wang L."/>
            <person name="Qu L."/>
            <person name="Liu H."/>
            <person name="Sun Y."/>
            <person name="Le M."/>
            <person name="Wang Q."/>
            <person name="Wei S."/>
            <person name="Zheng Y."/>
            <person name="Lin W."/>
            <person name="Duan Y."/>
            <person name="Cao H."/>
            <person name="Xiong S."/>
            <person name="Wang X."/>
            <person name="Wei L."/>
            <person name="Li C."/>
            <person name="Ma Q."/>
            <person name="Ju M."/>
            <person name="Zhao R."/>
            <person name="Li G."/>
            <person name="Mu C."/>
            <person name="Tian Q."/>
            <person name="Mei H."/>
            <person name="Zhang T."/>
            <person name="Gao T."/>
            <person name="Zhang H."/>
        </authorList>
    </citation>
    <scope>NUCLEOTIDE SEQUENCE</scope>
    <source>
        <strain evidence="1">KEN1</strain>
    </source>
</reference>
<sequence>MEIAMFGTLYWQVVLDLGSLQNSHDGRISCLGLSADGSALCTGSWDTNLKTTSVDK</sequence>
<comment type="caution">
    <text evidence="1">The sequence shown here is derived from an EMBL/GenBank/DDBJ whole genome shotgun (WGS) entry which is preliminary data.</text>
</comment>
<gene>
    <name evidence="1" type="ORF">Slati_3297500</name>
</gene>